<evidence type="ECO:0000313" key="1">
    <source>
        <dbReference type="EMBL" id="QLF69458.1"/>
    </source>
</evidence>
<dbReference type="RefSeq" id="WP_138285410.1">
    <property type="nucleotide sequence ID" value="NZ_CP058350.1"/>
</dbReference>
<proteinExistence type="predicted"/>
<protein>
    <submittedName>
        <fullName evidence="1">Uncharacterized protein</fullName>
    </submittedName>
</protein>
<name>A0ABX6QLH9_9HYPH</name>
<evidence type="ECO:0000313" key="2">
    <source>
        <dbReference type="Proteomes" id="UP000308530"/>
    </source>
</evidence>
<dbReference type="Proteomes" id="UP000308530">
    <property type="component" value="Chromosome"/>
</dbReference>
<accession>A0ABX6QLH9</accession>
<sequence>MANTAVVLAGVPSAIHSVVLADLRSRYSTGYVFRVASSRRHKDEQAHYIDNEIDAILEASRDAIFGEKKRPSSFCRNPSQQCALNHSAGKRCALSEGQTCSLVKPDHFFLLFQPGENAKKLQEVFHYSPLAIPLSSQCYGRASRTVEAAVEAIGRGLAAVKHLKDNMSSLNSPYLLPPINYGMGIDKLFKIDFDIDKQQKKAKNFRVERFAGEDRAYKAKGDLRFSPTSTEIQHGSAGPQDRADIALTRHFRLGCTYEDKFHFDVTRADGHVHKGRTTLFCRQNGEWKPEKKNANLLVDDCMRGNG</sequence>
<reference evidence="1 2" key="1">
    <citation type="submission" date="2020-06" db="EMBL/GenBank/DDBJ databases">
        <title>Genome sequence of Rhizobium sp strain ADMK78.</title>
        <authorList>
            <person name="Rahi P."/>
        </authorList>
    </citation>
    <scope>NUCLEOTIDE SEQUENCE [LARGE SCALE GENOMIC DNA]</scope>
    <source>
        <strain evidence="1 2">ADMK78</strain>
    </source>
</reference>
<dbReference type="EMBL" id="CP058350">
    <property type="protein sequence ID" value="QLF69458.1"/>
    <property type="molecule type" value="Genomic_DNA"/>
</dbReference>
<keyword evidence="2" id="KW-1185">Reference proteome</keyword>
<organism evidence="1 2">
    <name type="scientific">Peteryoungia desertarenae</name>
    <dbReference type="NCBI Taxonomy" id="1813451"/>
    <lineage>
        <taxon>Bacteria</taxon>
        <taxon>Pseudomonadati</taxon>
        <taxon>Pseudomonadota</taxon>
        <taxon>Alphaproteobacteria</taxon>
        <taxon>Hyphomicrobiales</taxon>
        <taxon>Rhizobiaceae</taxon>
        <taxon>Peteryoungia</taxon>
    </lineage>
</organism>
<gene>
    <name evidence="1" type="ORF">FE840_007815</name>
</gene>